<dbReference type="GO" id="GO:0009307">
    <property type="term" value="P:DNA restriction-modification system"/>
    <property type="evidence" value="ECO:0007669"/>
    <property type="project" value="InterPro"/>
</dbReference>
<sequence>MWRFSGNIGYSCGECQSSGVISIDDFDIECVGGGERQMGPELCYELAYEFSCPDCDNEISLKFYVYEYPVNCLNFIDNQSSGAETSGAPDFEYLPELYSAEDILHLYSSIKELVMTLRDNPYLLRDISHREFEEVVAELFRAKGYQVDLTKRTRDGGKDIIAIHTDHFGIKSKYFIECKHYAESNKIGVDVVRTLHGVKNTKDGPNKTIVATTSTFTEDARKFVDSEMSSKWDMSLADHDEIVRWLQSYR</sequence>
<dbReference type="InterPro" id="IPR011335">
    <property type="entry name" value="Restrct_endonuc-II-like"/>
</dbReference>
<dbReference type="SUPFAM" id="SSF52980">
    <property type="entry name" value="Restriction endonuclease-like"/>
    <property type="match status" value="1"/>
</dbReference>
<dbReference type="GO" id="GO:0003677">
    <property type="term" value="F:DNA binding"/>
    <property type="evidence" value="ECO:0007669"/>
    <property type="project" value="InterPro"/>
</dbReference>
<accession>A0A6N7LQH8</accession>
<dbReference type="GO" id="GO:0015666">
    <property type="term" value="F:restriction endodeoxyribonuclease activity"/>
    <property type="evidence" value="ECO:0007669"/>
    <property type="project" value="TreeGrafter"/>
</dbReference>
<organism evidence="2 3">
    <name type="scientific">Alcanivorax sediminis</name>
    <dbReference type="NCBI Taxonomy" id="2663008"/>
    <lineage>
        <taxon>Bacteria</taxon>
        <taxon>Pseudomonadati</taxon>
        <taxon>Pseudomonadota</taxon>
        <taxon>Gammaproteobacteria</taxon>
        <taxon>Oceanospirillales</taxon>
        <taxon>Alcanivoracaceae</taxon>
        <taxon>Alcanivorax</taxon>
    </lineage>
</organism>
<proteinExistence type="predicted"/>
<evidence type="ECO:0000313" key="3">
    <source>
        <dbReference type="Proteomes" id="UP000469421"/>
    </source>
</evidence>
<dbReference type="InterPro" id="IPR007560">
    <property type="entry name" value="Restrct_endonuc_IV_Mrr"/>
</dbReference>
<dbReference type="RefSeq" id="WP_208993721.1">
    <property type="nucleotide sequence ID" value="NZ_WIRE01000001.1"/>
</dbReference>
<dbReference type="PANTHER" id="PTHR30015:SF7">
    <property type="entry name" value="TYPE IV METHYL-DIRECTED RESTRICTION ENZYME ECOKMRR"/>
    <property type="match status" value="1"/>
</dbReference>
<keyword evidence="2" id="KW-0378">Hydrolase</keyword>
<keyword evidence="2" id="KW-0255">Endonuclease</keyword>
<gene>
    <name evidence="2" type="ORF">GFN93_04710</name>
</gene>
<dbReference type="AlphaFoldDB" id="A0A6N7LQH8"/>
<feature type="domain" description="Restriction endonuclease type IV Mrr" evidence="1">
    <location>
        <begin position="124"/>
        <end position="246"/>
    </location>
</feature>
<dbReference type="Gene3D" id="3.40.1350.10">
    <property type="match status" value="1"/>
</dbReference>
<dbReference type="InterPro" id="IPR011856">
    <property type="entry name" value="tRNA_endonuc-like_dom_sf"/>
</dbReference>
<dbReference type="EMBL" id="WIRE01000001">
    <property type="protein sequence ID" value="MQX52537.1"/>
    <property type="molecule type" value="Genomic_DNA"/>
</dbReference>
<evidence type="ECO:0000259" key="1">
    <source>
        <dbReference type="Pfam" id="PF04471"/>
    </source>
</evidence>
<reference evidence="2 3" key="1">
    <citation type="submission" date="2019-10" db="EMBL/GenBank/DDBJ databases">
        <title>Alcanivorax sp.PA15-N-34 draft genome sequence.</title>
        <authorList>
            <person name="Liao X."/>
            <person name="Shao Z."/>
        </authorList>
    </citation>
    <scope>NUCLEOTIDE SEQUENCE [LARGE SCALE GENOMIC DNA]</scope>
    <source>
        <strain evidence="2 3">PA15-N-34</strain>
    </source>
</reference>
<keyword evidence="3" id="KW-1185">Reference proteome</keyword>
<evidence type="ECO:0000313" key="2">
    <source>
        <dbReference type="EMBL" id="MQX52537.1"/>
    </source>
</evidence>
<comment type="caution">
    <text evidence="2">The sequence shown here is derived from an EMBL/GenBank/DDBJ whole genome shotgun (WGS) entry which is preliminary data.</text>
</comment>
<keyword evidence="2" id="KW-0540">Nuclease</keyword>
<dbReference type="InterPro" id="IPR052906">
    <property type="entry name" value="Type_IV_Methyl-Rstrct_Enzyme"/>
</dbReference>
<name>A0A6N7LQH8_9GAMM</name>
<dbReference type="Pfam" id="PF04471">
    <property type="entry name" value="Mrr_cat"/>
    <property type="match status" value="1"/>
</dbReference>
<dbReference type="Proteomes" id="UP000469421">
    <property type="component" value="Unassembled WGS sequence"/>
</dbReference>
<protein>
    <submittedName>
        <fullName evidence="2">Restriction endonuclease</fullName>
    </submittedName>
</protein>
<dbReference type="PANTHER" id="PTHR30015">
    <property type="entry name" value="MRR RESTRICTION SYSTEM PROTEIN"/>
    <property type="match status" value="1"/>
</dbReference>